<dbReference type="KEGG" id="bcg:BCG9842_0133"/>
<keyword evidence="2" id="KW-0614">Plasmid</keyword>
<dbReference type="HOGENOM" id="CLU_3284343_0_0_9"/>
<proteinExistence type="predicted"/>
<protein>
    <submittedName>
        <fullName evidence="2">Uncharacterized protein</fullName>
    </submittedName>
</protein>
<evidence type="ECO:0000313" key="2">
    <source>
        <dbReference type="EMBL" id="ACK98503.1"/>
    </source>
</evidence>
<feature type="transmembrane region" description="Helical" evidence="1">
    <location>
        <begin position="21"/>
        <end position="38"/>
    </location>
</feature>
<keyword evidence="1" id="KW-1133">Transmembrane helix</keyword>
<keyword evidence="1" id="KW-0812">Transmembrane</keyword>
<keyword evidence="1" id="KW-0472">Membrane</keyword>
<name>B7IYS4_BACC2</name>
<dbReference type="Proteomes" id="UP000006744">
    <property type="component" value="Plasmid pG9842_209"/>
</dbReference>
<reference evidence="2 3" key="1">
    <citation type="submission" date="2008-10" db="EMBL/GenBank/DDBJ databases">
        <title>Genome sequence of Bacillus cereus G9842.</title>
        <authorList>
            <person name="Dodson R.J."/>
            <person name="Durkin A.S."/>
            <person name="Rosovitz M.J."/>
            <person name="Rasko D.A."/>
            <person name="Hoffmaster A."/>
            <person name="Ravel J."/>
            <person name="Sutton G."/>
        </authorList>
    </citation>
    <scope>NUCLEOTIDE SEQUENCE [LARGE SCALE GENOMIC DNA]</scope>
    <source>
        <strain evidence="2 3">G9842</strain>
        <plasmid evidence="2 3">pG9842_209</plasmid>
    </source>
</reference>
<organism evidence="2 3">
    <name type="scientific">Bacillus cereus (strain G9842)</name>
    <dbReference type="NCBI Taxonomy" id="405531"/>
    <lineage>
        <taxon>Bacteria</taxon>
        <taxon>Bacillati</taxon>
        <taxon>Bacillota</taxon>
        <taxon>Bacilli</taxon>
        <taxon>Bacillales</taxon>
        <taxon>Bacillaceae</taxon>
        <taxon>Bacillus</taxon>
        <taxon>Bacillus cereus group</taxon>
    </lineage>
</organism>
<evidence type="ECO:0000313" key="3">
    <source>
        <dbReference type="Proteomes" id="UP000006744"/>
    </source>
</evidence>
<accession>B7IYS4</accession>
<geneLocation type="plasmid" evidence="2 3">
    <name>pG9842_209</name>
</geneLocation>
<gene>
    <name evidence="2" type="ordered locus">BCG9842_0133</name>
</gene>
<sequence>MKMDIFYKGIAAVKYIKELFILLYLPILLFLSIYIANYND</sequence>
<dbReference type="EMBL" id="CP001187">
    <property type="protein sequence ID" value="ACK98503.1"/>
    <property type="molecule type" value="Genomic_DNA"/>
</dbReference>
<dbReference type="AlphaFoldDB" id="B7IYS4"/>
<evidence type="ECO:0000256" key="1">
    <source>
        <dbReference type="SAM" id="Phobius"/>
    </source>
</evidence>